<protein>
    <submittedName>
        <fullName evidence="2">Putative secreted protein</fullName>
    </submittedName>
</protein>
<dbReference type="AlphaFoldDB" id="A0A2M4B5J1"/>
<reference evidence="2" key="1">
    <citation type="submission" date="2018-01" db="EMBL/GenBank/DDBJ databases">
        <title>An insight into the sialome of Amazonian anophelines.</title>
        <authorList>
            <person name="Ribeiro J.M."/>
            <person name="Scarpassa V."/>
            <person name="Calvo E."/>
        </authorList>
    </citation>
    <scope>NUCLEOTIDE SEQUENCE</scope>
    <source>
        <tissue evidence="2">Salivary glands</tissue>
    </source>
</reference>
<organism evidence="2">
    <name type="scientific">Anopheles triannulatus</name>
    <dbReference type="NCBI Taxonomy" id="58253"/>
    <lineage>
        <taxon>Eukaryota</taxon>
        <taxon>Metazoa</taxon>
        <taxon>Ecdysozoa</taxon>
        <taxon>Arthropoda</taxon>
        <taxon>Hexapoda</taxon>
        <taxon>Insecta</taxon>
        <taxon>Pterygota</taxon>
        <taxon>Neoptera</taxon>
        <taxon>Endopterygota</taxon>
        <taxon>Diptera</taxon>
        <taxon>Nematocera</taxon>
        <taxon>Culicoidea</taxon>
        <taxon>Culicidae</taxon>
        <taxon>Anophelinae</taxon>
        <taxon>Anopheles</taxon>
    </lineage>
</organism>
<proteinExistence type="predicted"/>
<evidence type="ECO:0000313" key="2">
    <source>
        <dbReference type="EMBL" id="MBW48078.1"/>
    </source>
</evidence>
<name>A0A2M4B5J1_9DIPT</name>
<dbReference type="EMBL" id="GGFK01014757">
    <property type="protein sequence ID" value="MBW48078.1"/>
    <property type="molecule type" value="Transcribed_RNA"/>
</dbReference>
<evidence type="ECO:0000256" key="1">
    <source>
        <dbReference type="SAM" id="MobiDB-lite"/>
    </source>
</evidence>
<sequence length="115" mass="12417">MVQQPPLRGVQKRTDRGLLMLLVLVLAIALGKPRLFSFAGPAKNEKPNTDPPSDTTPTTANRETGLGLSSRARGTESERNYGFYTLDAALLLVALGERSAGAGRTQSKQKPKRAR</sequence>
<feature type="region of interest" description="Disordered" evidence="1">
    <location>
        <begin position="38"/>
        <end position="74"/>
    </location>
</feature>
<accession>A0A2M4B5J1</accession>